<proteinExistence type="predicted"/>
<name>A0AAV8QGD9_ENSVE</name>
<keyword evidence="3" id="KW-1185">Reference proteome</keyword>
<evidence type="ECO:0000256" key="1">
    <source>
        <dbReference type="SAM" id="Phobius"/>
    </source>
</evidence>
<dbReference type="AlphaFoldDB" id="A0AAV8QGD9"/>
<evidence type="ECO:0000313" key="3">
    <source>
        <dbReference type="Proteomes" id="UP001222027"/>
    </source>
</evidence>
<keyword evidence="1" id="KW-1133">Transmembrane helix</keyword>
<accession>A0AAV8QGD9</accession>
<dbReference type="EMBL" id="JAQQAF010000001">
    <property type="protein sequence ID" value="KAJ8510076.1"/>
    <property type="molecule type" value="Genomic_DNA"/>
</dbReference>
<organism evidence="2 3">
    <name type="scientific">Ensete ventricosum</name>
    <name type="common">Abyssinian banana</name>
    <name type="synonym">Musa ensete</name>
    <dbReference type="NCBI Taxonomy" id="4639"/>
    <lineage>
        <taxon>Eukaryota</taxon>
        <taxon>Viridiplantae</taxon>
        <taxon>Streptophyta</taxon>
        <taxon>Embryophyta</taxon>
        <taxon>Tracheophyta</taxon>
        <taxon>Spermatophyta</taxon>
        <taxon>Magnoliopsida</taxon>
        <taxon>Liliopsida</taxon>
        <taxon>Zingiberales</taxon>
        <taxon>Musaceae</taxon>
        <taxon>Ensete</taxon>
    </lineage>
</organism>
<evidence type="ECO:0000313" key="2">
    <source>
        <dbReference type="EMBL" id="KAJ8510076.1"/>
    </source>
</evidence>
<dbReference type="Proteomes" id="UP001222027">
    <property type="component" value="Unassembled WGS sequence"/>
</dbReference>
<sequence>MDFILVGAVVIEMSSVTTTSLSCQAALKTLPTILTFASLFHFLAVLATDQHVNPTIDAASWNATQLSLFQWEQHHIIEIVSKIPDGKSTDGRCTIKGSPHGSATGAAAAAAMVDRKGMASLLLRLLLLISLALAHLIAASHAVVPPTGDGGTLGGCRSPSVVGDAVQVMNEIEEAKIQRMDVEINDYPGSGANDRHTPKPPE</sequence>
<protein>
    <submittedName>
        <fullName evidence="2">Uncharacterized protein</fullName>
    </submittedName>
</protein>
<keyword evidence="1" id="KW-0812">Transmembrane</keyword>
<keyword evidence="1" id="KW-0472">Membrane</keyword>
<dbReference type="PANTHER" id="PTHR33474">
    <property type="entry name" value="TRANSMEMBRANE PROTEIN"/>
    <property type="match status" value="1"/>
</dbReference>
<reference evidence="2 3" key="1">
    <citation type="submission" date="2022-12" db="EMBL/GenBank/DDBJ databases">
        <title>Chromosome-scale assembly of the Ensete ventricosum genome.</title>
        <authorList>
            <person name="Dussert Y."/>
            <person name="Stocks J."/>
            <person name="Wendawek A."/>
            <person name="Woldeyes F."/>
            <person name="Nichols R.A."/>
            <person name="Borrell J.S."/>
        </authorList>
    </citation>
    <scope>NUCLEOTIDE SEQUENCE [LARGE SCALE GENOMIC DNA]</scope>
    <source>
        <strain evidence="3">cv. Maze</strain>
        <tissue evidence="2">Seeds</tissue>
    </source>
</reference>
<comment type="caution">
    <text evidence="2">The sequence shown here is derived from an EMBL/GenBank/DDBJ whole genome shotgun (WGS) entry which is preliminary data.</text>
</comment>
<feature type="transmembrane region" description="Helical" evidence="1">
    <location>
        <begin position="121"/>
        <end position="144"/>
    </location>
</feature>
<dbReference type="PANTHER" id="PTHR33474:SF2">
    <property type="entry name" value="TRANSMEMBRANE PROTEIN"/>
    <property type="match status" value="1"/>
</dbReference>
<gene>
    <name evidence="2" type="ORF">OPV22_000510</name>
</gene>